<proteinExistence type="predicted"/>
<protein>
    <submittedName>
        <fullName evidence="1">Uncharacterized protein</fullName>
    </submittedName>
</protein>
<reference evidence="1 2" key="1">
    <citation type="journal article" date="2018" name="Nat. Ecol. Evol.">
        <title>Genomic signatures of mitonuclear coevolution across populations of Tigriopus californicus.</title>
        <authorList>
            <person name="Barreto F.S."/>
            <person name="Watson E.T."/>
            <person name="Lima T.G."/>
            <person name="Willett C.S."/>
            <person name="Edmands S."/>
            <person name="Li W."/>
            <person name="Burton R.S."/>
        </authorList>
    </citation>
    <scope>NUCLEOTIDE SEQUENCE [LARGE SCALE GENOMIC DNA]</scope>
    <source>
        <strain evidence="1 2">San Diego</strain>
    </source>
</reference>
<comment type="caution">
    <text evidence="1">The sequence shown here is derived from an EMBL/GenBank/DDBJ whole genome shotgun (WGS) entry which is preliminary data.</text>
</comment>
<dbReference type="EMBL" id="VCGU01000003">
    <property type="protein sequence ID" value="TRY77963.1"/>
    <property type="molecule type" value="Genomic_DNA"/>
</dbReference>
<accession>A0A553PJW2</accession>
<dbReference type="Proteomes" id="UP000318571">
    <property type="component" value="Chromosome 11"/>
</dbReference>
<sequence length="98" mass="11332">MATPTLRILQNLPLTDADRGDPLKVIQALGTHIEGDTNYRVYRQQFYSRRRRDGEPFDDCIIALRDIAQKCNFTHPPILTVMEDRILDMVIMELATTK</sequence>
<evidence type="ECO:0000313" key="2">
    <source>
        <dbReference type="Proteomes" id="UP000318571"/>
    </source>
</evidence>
<dbReference type="AlphaFoldDB" id="A0A553PJW2"/>
<name>A0A553PJW2_TIGCA</name>
<gene>
    <name evidence="1" type="ORF">TCAL_12745</name>
</gene>
<keyword evidence="2" id="KW-1185">Reference proteome</keyword>
<organism evidence="1 2">
    <name type="scientific">Tigriopus californicus</name>
    <name type="common">Marine copepod</name>
    <dbReference type="NCBI Taxonomy" id="6832"/>
    <lineage>
        <taxon>Eukaryota</taxon>
        <taxon>Metazoa</taxon>
        <taxon>Ecdysozoa</taxon>
        <taxon>Arthropoda</taxon>
        <taxon>Crustacea</taxon>
        <taxon>Multicrustacea</taxon>
        <taxon>Hexanauplia</taxon>
        <taxon>Copepoda</taxon>
        <taxon>Harpacticoida</taxon>
        <taxon>Harpacticidae</taxon>
        <taxon>Tigriopus</taxon>
    </lineage>
</organism>
<evidence type="ECO:0000313" key="1">
    <source>
        <dbReference type="EMBL" id="TRY77963.1"/>
    </source>
</evidence>